<keyword evidence="5" id="KW-1185">Reference proteome</keyword>
<keyword evidence="1" id="KW-0479">Metal-binding</keyword>
<evidence type="ECO:0000256" key="1">
    <source>
        <dbReference type="PROSITE-ProRule" id="PRU00042"/>
    </source>
</evidence>
<dbReference type="HOGENOM" id="CLU_461586_0_0_1"/>
<feature type="compositionally biased region" description="Polar residues" evidence="2">
    <location>
        <begin position="260"/>
        <end position="270"/>
    </location>
</feature>
<dbReference type="OrthoDB" id="10679550at2759"/>
<keyword evidence="1" id="KW-0862">Zinc</keyword>
<dbReference type="GO" id="GO:0008270">
    <property type="term" value="F:zinc ion binding"/>
    <property type="evidence" value="ECO:0007669"/>
    <property type="project" value="UniProtKB-KW"/>
</dbReference>
<evidence type="ECO:0000256" key="2">
    <source>
        <dbReference type="SAM" id="MobiDB-lite"/>
    </source>
</evidence>
<feature type="compositionally biased region" description="Low complexity" evidence="2">
    <location>
        <begin position="124"/>
        <end position="140"/>
    </location>
</feature>
<feature type="region of interest" description="Disordered" evidence="2">
    <location>
        <begin position="93"/>
        <end position="219"/>
    </location>
</feature>
<evidence type="ECO:0000313" key="4">
    <source>
        <dbReference type="EMBL" id="KIP09024.1"/>
    </source>
</evidence>
<evidence type="ECO:0000313" key="5">
    <source>
        <dbReference type="Proteomes" id="UP000053257"/>
    </source>
</evidence>
<feature type="compositionally biased region" description="Polar residues" evidence="2">
    <location>
        <begin position="495"/>
        <end position="504"/>
    </location>
</feature>
<evidence type="ECO:0000259" key="3">
    <source>
        <dbReference type="PROSITE" id="PS50157"/>
    </source>
</evidence>
<dbReference type="PROSITE" id="PS00028">
    <property type="entry name" value="ZINC_FINGER_C2H2_1"/>
    <property type="match status" value="1"/>
</dbReference>
<organism evidence="4 5">
    <name type="scientific">Phlebiopsis gigantea (strain 11061_1 CR5-6)</name>
    <name type="common">White-rot fungus</name>
    <name type="synonym">Peniophora gigantea</name>
    <dbReference type="NCBI Taxonomy" id="745531"/>
    <lineage>
        <taxon>Eukaryota</taxon>
        <taxon>Fungi</taxon>
        <taxon>Dikarya</taxon>
        <taxon>Basidiomycota</taxon>
        <taxon>Agaricomycotina</taxon>
        <taxon>Agaricomycetes</taxon>
        <taxon>Polyporales</taxon>
        <taxon>Phanerochaetaceae</taxon>
        <taxon>Phlebiopsis</taxon>
    </lineage>
</organism>
<keyword evidence="1" id="KW-0863">Zinc-finger</keyword>
<feature type="compositionally biased region" description="Low complexity" evidence="2">
    <location>
        <begin position="204"/>
        <end position="216"/>
    </location>
</feature>
<proteinExistence type="predicted"/>
<dbReference type="InterPro" id="IPR013087">
    <property type="entry name" value="Znf_C2H2_type"/>
</dbReference>
<feature type="compositionally biased region" description="Low complexity" evidence="2">
    <location>
        <begin position="156"/>
        <end position="172"/>
    </location>
</feature>
<gene>
    <name evidence="4" type="ORF">PHLGIDRAFT_116740</name>
</gene>
<feature type="domain" description="C2H2-type" evidence="3">
    <location>
        <begin position="3"/>
        <end position="33"/>
    </location>
</feature>
<feature type="region of interest" description="Disordered" evidence="2">
    <location>
        <begin position="255"/>
        <end position="591"/>
    </location>
</feature>
<dbReference type="Proteomes" id="UP000053257">
    <property type="component" value="Unassembled WGS sequence"/>
</dbReference>
<accession>A0A0C3NUL6</accession>
<dbReference type="EMBL" id="KN840471">
    <property type="protein sequence ID" value="KIP09024.1"/>
    <property type="molecule type" value="Genomic_DNA"/>
</dbReference>
<sequence length="591" mass="63254">MLYACKWGPCPSVFPSYNKLVDHLDTIHLTDDALNVHYGFPKGGYQEWLITTGRASQPGGMQSASVSPLVLQSPSAQANPIGEVAMPPHLIRTQDSIPGAKPHFKSLAMNSQSPACSPTPPIPSINASPSPSSLASRSQSHVPDLSPSPAPARNGSSLSRQLSLSSLQSTSTSRKRRHSGDLEVEGPAGSKSFLHTNRQRRSGSNFSASSRTSQSSQDVELQLTQDFGGEIRANSPVNDESSLDQQTAGISEGHLEKCSNPATSSSSQPHTFPKYRLPSSPAVLKDRPVRHSHPPEAVATTVSGSPPRTRRRTRSQTSQPNNTNSQASTAGTNTHNKIPSITQLLSRIRSRKTTPCATPSQAPHALKPRQITPANGVVRTTRSRSRAGSRAASVERQNQPGTKGRERKGSRRMGTLDEVAEEGMHIQEPALVEKWSETPASTTSDYSRPAPVFKSDVLSLSRDLGSSQPGQTLSEVAKDSTSTQEPAHAERRSGTPASTTSNYSRPAPMFTSGVLTLGRDLGSSRTRSQPPSPPASNPSEIGYQYASNQLQLLTQKPYHYPSQDSAGSQETQTSSFPSQQHSQDGSGFVVA</sequence>
<dbReference type="AlphaFoldDB" id="A0A0C3NUL6"/>
<name>A0A0C3NUL6_PHLG1</name>
<feature type="compositionally biased region" description="Polar residues" evidence="2">
    <location>
        <begin position="464"/>
        <end position="485"/>
    </location>
</feature>
<feature type="compositionally biased region" description="Polar residues" evidence="2">
    <location>
        <begin position="321"/>
        <end position="345"/>
    </location>
</feature>
<protein>
    <recommendedName>
        <fullName evidence="3">C2H2-type domain-containing protein</fullName>
    </recommendedName>
</protein>
<feature type="compositionally biased region" description="Polar residues" evidence="2">
    <location>
        <begin position="545"/>
        <end position="554"/>
    </location>
</feature>
<dbReference type="PROSITE" id="PS50157">
    <property type="entry name" value="ZINC_FINGER_C2H2_2"/>
    <property type="match status" value="1"/>
</dbReference>
<feature type="compositionally biased region" description="Polar residues" evidence="2">
    <location>
        <begin position="562"/>
        <end position="585"/>
    </location>
</feature>
<reference evidence="4 5" key="1">
    <citation type="journal article" date="2014" name="PLoS Genet.">
        <title>Analysis of the Phlebiopsis gigantea genome, transcriptome and secretome provides insight into its pioneer colonization strategies of wood.</title>
        <authorList>
            <person name="Hori C."/>
            <person name="Ishida T."/>
            <person name="Igarashi K."/>
            <person name="Samejima M."/>
            <person name="Suzuki H."/>
            <person name="Master E."/>
            <person name="Ferreira P."/>
            <person name="Ruiz-Duenas F.J."/>
            <person name="Held B."/>
            <person name="Canessa P."/>
            <person name="Larrondo L.F."/>
            <person name="Schmoll M."/>
            <person name="Druzhinina I.S."/>
            <person name="Kubicek C.P."/>
            <person name="Gaskell J.A."/>
            <person name="Kersten P."/>
            <person name="St John F."/>
            <person name="Glasner J."/>
            <person name="Sabat G."/>
            <person name="Splinter BonDurant S."/>
            <person name="Syed K."/>
            <person name="Yadav J."/>
            <person name="Mgbeahuruike A.C."/>
            <person name="Kovalchuk A."/>
            <person name="Asiegbu F.O."/>
            <person name="Lackner G."/>
            <person name="Hoffmeister D."/>
            <person name="Rencoret J."/>
            <person name="Gutierrez A."/>
            <person name="Sun H."/>
            <person name="Lindquist E."/>
            <person name="Barry K."/>
            <person name="Riley R."/>
            <person name="Grigoriev I.V."/>
            <person name="Henrissat B."/>
            <person name="Kues U."/>
            <person name="Berka R.M."/>
            <person name="Martinez A.T."/>
            <person name="Covert S.F."/>
            <person name="Blanchette R.A."/>
            <person name="Cullen D."/>
        </authorList>
    </citation>
    <scope>NUCLEOTIDE SEQUENCE [LARGE SCALE GENOMIC DNA]</scope>
    <source>
        <strain evidence="4 5">11061_1 CR5-6</strain>
    </source>
</reference>